<sequence>QLIELLRRFKSKMNSSDEKIVHLNNDIELLHGRCGDLREQQGSLLKMNQQLLDQLATSSQLQLSTTNLIDKLSFTIEKLHSALENQPKFDVHHQQQLINTPLPALPLLQNNSESQLCITRSRLRQSQSSIPVTITGSSVVRDLEPGKLSVGDKQFDIKIRTKPGATIKQLINLVNNNRIDQHFNNSSRAIISIGSIDMKQTDSKEAIDGINQLILAIKRKHQHIKPAFVTIPPQFEPHLKPSLQQQLNHDIEDFNRQLLTLSDVDIIDCKYNRNMLTPDGIHLNNLGTNTLSQAIDEFLKNCI</sequence>
<evidence type="ECO:0000313" key="3">
    <source>
        <dbReference type="Proteomes" id="UP000682733"/>
    </source>
</evidence>
<dbReference type="SUPFAM" id="SSF52266">
    <property type="entry name" value="SGNH hydrolase"/>
    <property type="match status" value="1"/>
</dbReference>
<dbReference type="InterPro" id="IPR036514">
    <property type="entry name" value="SGNH_hydro_sf"/>
</dbReference>
<feature type="non-terminal residue" evidence="2">
    <location>
        <position position="1"/>
    </location>
</feature>
<name>A0A8S2R6V8_9BILA</name>
<reference evidence="2" key="1">
    <citation type="submission" date="2021-02" db="EMBL/GenBank/DDBJ databases">
        <authorList>
            <person name="Nowell W R."/>
        </authorList>
    </citation>
    <scope>NUCLEOTIDE SEQUENCE</scope>
</reference>
<evidence type="ECO:0000313" key="2">
    <source>
        <dbReference type="EMBL" id="CAF4151729.1"/>
    </source>
</evidence>
<dbReference type="AlphaFoldDB" id="A0A8S2R6V8"/>
<protein>
    <submittedName>
        <fullName evidence="2">Uncharacterized protein</fullName>
    </submittedName>
</protein>
<dbReference type="CDD" id="cd00229">
    <property type="entry name" value="SGNH_hydrolase"/>
    <property type="match status" value="1"/>
</dbReference>
<proteinExistence type="predicted"/>
<dbReference type="EMBL" id="CAJNOK010021963">
    <property type="protein sequence ID" value="CAF1340531.1"/>
    <property type="molecule type" value="Genomic_DNA"/>
</dbReference>
<gene>
    <name evidence="1" type="ORF">OVA965_LOCUS30323</name>
    <name evidence="2" type="ORF">TMI583_LOCUS31119</name>
</gene>
<evidence type="ECO:0000313" key="1">
    <source>
        <dbReference type="EMBL" id="CAF1340531.1"/>
    </source>
</evidence>
<accession>A0A8S2R6V8</accession>
<dbReference type="Proteomes" id="UP000677228">
    <property type="component" value="Unassembled WGS sequence"/>
</dbReference>
<organism evidence="2 3">
    <name type="scientific">Didymodactylos carnosus</name>
    <dbReference type="NCBI Taxonomy" id="1234261"/>
    <lineage>
        <taxon>Eukaryota</taxon>
        <taxon>Metazoa</taxon>
        <taxon>Spiralia</taxon>
        <taxon>Gnathifera</taxon>
        <taxon>Rotifera</taxon>
        <taxon>Eurotatoria</taxon>
        <taxon>Bdelloidea</taxon>
        <taxon>Philodinida</taxon>
        <taxon>Philodinidae</taxon>
        <taxon>Didymodactylos</taxon>
    </lineage>
</organism>
<comment type="caution">
    <text evidence="2">The sequence shown here is derived from an EMBL/GenBank/DDBJ whole genome shotgun (WGS) entry which is preliminary data.</text>
</comment>
<dbReference type="Gene3D" id="3.40.50.1110">
    <property type="entry name" value="SGNH hydrolase"/>
    <property type="match status" value="1"/>
</dbReference>
<dbReference type="EMBL" id="CAJOBA010043584">
    <property type="protein sequence ID" value="CAF4151729.1"/>
    <property type="molecule type" value="Genomic_DNA"/>
</dbReference>
<dbReference type="Proteomes" id="UP000682733">
    <property type="component" value="Unassembled WGS sequence"/>
</dbReference>